<keyword evidence="3" id="KW-1185">Reference proteome</keyword>
<feature type="region of interest" description="Disordered" evidence="1">
    <location>
        <begin position="187"/>
        <end position="209"/>
    </location>
</feature>
<reference evidence="2 3" key="1">
    <citation type="submission" date="2023-09" db="EMBL/GenBank/DDBJ databases">
        <title>Multi-omics analysis of a traditional fermented food reveals byproduct-associated fungal strains for waste-to-food upcycling.</title>
        <authorList>
            <consortium name="Lawrence Berkeley National Laboratory"/>
            <person name="Rekdal V.M."/>
            <person name="Villalobos-Escobedo J.M."/>
            <person name="Rodriguez-Valeron N."/>
            <person name="Garcia M.O."/>
            <person name="Vasquez D.P."/>
            <person name="Damayanti I."/>
            <person name="Sorensen P.M."/>
            <person name="Baidoo E.E."/>
            <person name="De Carvalho A.C."/>
            <person name="Riley R."/>
            <person name="Lipzen A."/>
            <person name="He G."/>
            <person name="Yan M."/>
            <person name="Haridas S."/>
            <person name="Daum C."/>
            <person name="Yoshinaga Y."/>
            <person name="Ng V."/>
            <person name="Grigoriev I.V."/>
            <person name="Munk R."/>
            <person name="Nuraida L."/>
            <person name="Wijaya C.H."/>
            <person name="Morales P.-C."/>
            <person name="Keasling J.D."/>
        </authorList>
    </citation>
    <scope>NUCLEOTIDE SEQUENCE [LARGE SCALE GENOMIC DNA]</scope>
    <source>
        <strain evidence="2 3">FGSC 2613</strain>
    </source>
</reference>
<dbReference type="Proteomes" id="UP001451303">
    <property type="component" value="Unassembled WGS sequence"/>
</dbReference>
<feature type="region of interest" description="Disordered" evidence="1">
    <location>
        <begin position="1"/>
        <end position="33"/>
    </location>
</feature>
<sequence length="209" mass="23294">MHTPALSERPQLCSGNDPQNRVIDKEHSPPSGSIPLSCANTLLVKLEDHFEPGRSDVYRSTNLCYRVKDNSQIPLESTIEDEVAPVWFASRLPFSHLMCPSATTRPHVLSCIFLLEYGYSLPLYVSERSLGVTSTSNQVLHTPHAIRLSGLYNFTSLSYVYCSSASPYSQHVFPAATRTLRLSRTALGKKQTKNMPRSSKATSLHLELE</sequence>
<proteinExistence type="predicted"/>
<feature type="compositionally biased region" description="Polar residues" evidence="1">
    <location>
        <begin position="193"/>
        <end position="202"/>
    </location>
</feature>
<dbReference type="EMBL" id="JAVLET010000011">
    <property type="protein sequence ID" value="KAL0466857.1"/>
    <property type="molecule type" value="Genomic_DNA"/>
</dbReference>
<evidence type="ECO:0000256" key="1">
    <source>
        <dbReference type="SAM" id="MobiDB-lite"/>
    </source>
</evidence>
<comment type="caution">
    <text evidence="2">The sequence shown here is derived from an EMBL/GenBank/DDBJ whole genome shotgun (WGS) entry which is preliminary data.</text>
</comment>
<evidence type="ECO:0000313" key="3">
    <source>
        <dbReference type="Proteomes" id="UP001451303"/>
    </source>
</evidence>
<name>A0ABR3D3I4_NEUIN</name>
<evidence type="ECO:0000313" key="2">
    <source>
        <dbReference type="EMBL" id="KAL0466857.1"/>
    </source>
</evidence>
<accession>A0ABR3D3I4</accession>
<gene>
    <name evidence="2" type="ORF">QR685DRAFT_90969</name>
</gene>
<organism evidence="2 3">
    <name type="scientific">Neurospora intermedia</name>
    <dbReference type="NCBI Taxonomy" id="5142"/>
    <lineage>
        <taxon>Eukaryota</taxon>
        <taxon>Fungi</taxon>
        <taxon>Dikarya</taxon>
        <taxon>Ascomycota</taxon>
        <taxon>Pezizomycotina</taxon>
        <taxon>Sordariomycetes</taxon>
        <taxon>Sordariomycetidae</taxon>
        <taxon>Sordariales</taxon>
        <taxon>Sordariaceae</taxon>
        <taxon>Neurospora</taxon>
    </lineage>
</organism>
<protein>
    <submittedName>
        <fullName evidence="2">Uncharacterized protein</fullName>
    </submittedName>
</protein>